<dbReference type="EMBL" id="CP082276">
    <property type="protein sequence ID" value="USH05333.1"/>
    <property type="molecule type" value="Genomic_DNA"/>
</dbReference>
<accession>A0ABY4X258</accession>
<keyword evidence="3" id="KW-1185">Reference proteome</keyword>
<protein>
    <submittedName>
        <fullName evidence="2">TRAP transporter substrate-binding protein DctP</fullName>
    </submittedName>
</protein>
<organism evidence="2 3">
    <name type="scientific">Grimontia kaedaensis</name>
    <dbReference type="NCBI Taxonomy" id="2872157"/>
    <lineage>
        <taxon>Bacteria</taxon>
        <taxon>Pseudomonadati</taxon>
        <taxon>Pseudomonadota</taxon>
        <taxon>Gammaproteobacteria</taxon>
        <taxon>Vibrionales</taxon>
        <taxon>Vibrionaceae</taxon>
        <taxon>Grimontia</taxon>
    </lineage>
</organism>
<name>A0ABY4X258_9GAMM</name>
<dbReference type="InterPro" id="IPR038404">
    <property type="entry name" value="TRAP_DctP_sf"/>
</dbReference>
<dbReference type="Proteomes" id="UP001056255">
    <property type="component" value="Chromosome II"/>
</dbReference>
<evidence type="ECO:0000256" key="1">
    <source>
        <dbReference type="ARBA" id="ARBA00022729"/>
    </source>
</evidence>
<reference evidence="2" key="1">
    <citation type="submission" date="2021-08" db="EMBL/GenBank/DDBJ databases">
        <authorList>
            <person name="Sakaguchi M."/>
            <person name="Kikuchi T."/>
            <person name="Urbanczyk H."/>
        </authorList>
    </citation>
    <scope>NUCLEOTIDE SEQUENCE</scope>
    <source>
        <strain evidence="2">020920N</strain>
    </source>
</reference>
<dbReference type="PANTHER" id="PTHR33376:SF5">
    <property type="entry name" value="EXTRACYTOPLASMIC SOLUTE RECEPTOR PROTEIN"/>
    <property type="match status" value="1"/>
</dbReference>
<dbReference type="Pfam" id="PF03480">
    <property type="entry name" value="DctP"/>
    <property type="match status" value="1"/>
</dbReference>
<dbReference type="NCBIfam" id="NF037995">
    <property type="entry name" value="TRAP_S1"/>
    <property type="match status" value="1"/>
</dbReference>
<evidence type="ECO:0000313" key="2">
    <source>
        <dbReference type="EMBL" id="USH05333.1"/>
    </source>
</evidence>
<keyword evidence="1" id="KW-0732">Signal</keyword>
<dbReference type="InterPro" id="IPR018389">
    <property type="entry name" value="DctP_fam"/>
</dbReference>
<dbReference type="PANTHER" id="PTHR33376">
    <property type="match status" value="1"/>
</dbReference>
<evidence type="ECO:0000313" key="3">
    <source>
        <dbReference type="Proteomes" id="UP001056255"/>
    </source>
</evidence>
<gene>
    <name evidence="2" type="primary">dctP</name>
    <name evidence="2" type="ORF">K6Q96_19175</name>
</gene>
<proteinExistence type="predicted"/>
<sequence length="342" mass="37735">MKKSVLIFTLTLINISSLFQVKAEEIAFYSPIKEGRSESADMRSFAKKVSQLTAGSVNFNMHYMGELGFDNTELLRQLKRGYVGAGAVYPPYLSRDVPAFGALYIEGALLDFKSHEPAISVIEDSYRTVFDNWGIEYVGYAQPPLYDVSVFCKSPINTIAGLKRKKLRVWTSAQVETFNNLGIAAQIIPNSEMYMALQTGVVDCALYLGEIGIFASLHEVAPYEAFLVPFASLPVALGVNKNIFNRLSHEQQAAVREAGQWISAETLKKALNDVAAKTANREARAKGGIKQLPAFSKQDVQKFVTAANEVWLRMAKEGGEVSLKAYESLMAQPQECISTQSC</sequence>
<dbReference type="RefSeq" id="WP_251881983.1">
    <property type="nucleotide sequence ID" value="NZ_CP082276.1"/>
</dbReference>
<dbReference type="Gene3D" id="3.40.190.170">
    <property type="entry name" value="Bacterial extracellular solute-binding protein, family 7"/>
    <property type="match status" value="1"/>
</dbReference>